<sequence length="90" mass="10495">MNHIIYTDHALLRMAQRGVSYAQVERVLQYGRKIYHRGALIFLVGKREIRRLAGFVNDIHELEGLHVVVNSECVVITTYRNRATVFRVRS</sequence>
<dbReference type="EMBL" id="CP042467">
    <property type="protein sequence ID" value="QED25804.1"/>
    <property type="molecule type" value="Genomic_DNA"/>
</dbReference>
<evidence type="ECO:0000313" key="2">
    <source>
        <dbReference type="Proteomes" id="UP000321595"/>
    </source>
</evidence>
<gene>
    <name evidence="1" type="ORF">FRD01_00705</name>
</gene>
<dbReference type="InterPro" id="IPR025354">
    <property type="entry name" value="DUF4258"/>
</dbReference>
<keyword evidence="2" id="KW-1185">Reference proteome</keyword>
<proteinExistence type="predicted"/>
<dbReference type="Pfam" id="PF14076">
    <property type="entry name" value="DUF4258"/>
    <property type="match status" value="1"/>
</dbReference>
<evidence type="ECO:0000313" key="1">
    <source>
        <dbReference type="EMBL" id="QED25804.1"/>
    </source>
</evidence>
<accession>A0A5B8XJU3</accession>
<organism evidence="1 2">
    <name type="scientific">Microvenator marinus</name>
    <dbReference type="NCBI Taxonomy" id="2600177"/>
    <lineage>
        <taxon>Bacteria</taxon>
        <taxon>Deltaproteobacteria</taxon>
        <taxon>Bradymonadales</taxon>
        <taxon>Microvenatoraceae</taxon>
        <taxon>Microvenator</taxon>
    </lineage>
</organism>
<reference evidence="1 2" key="1">
    <citation type="submission" date="2019-08" db="EMBL/GenBank/DDBJ databases">
        <authorList>
            <person name="Liang Q."/>
        </authorList>
    </citation>
    <scope>NUCLEOTIDE SEQUENCE [LARGE SCALE GENOMIC DNA]</scope>
    <source>
        <strain evidence="1 2">V1718</strain>
    </source>
</reference>
<protein>
    <submittedName>
        <fullName evidence="1">DUF4258 domain-containing protein</fullName>
    </submittedName>
</protein>
<dbReference type="KEGG" id="bbae:FRD01_00705"/>
<name>A0A5B8XJU3_9DELT</name>
<dbReference type="OrthoDB" id="5471681at2"/>
<dbReference type="RefSeq" id="WP_146956697.1">
    <property type="nucleotide sequence ID" value="NZ_CP042467.1"/>
</dbReference>
<dbReference type="AlphaFoldDB" id="A0A5B8XJU3"/>
<dbReference type="Proteomes" id="UP000321595">
    <property type="component" value="Chromosome"/>
</dbReference>